<accession>A0A0K2UPV5</accession>
<protein>
    <submittedName>
        <fullName evidence="1">Uncharacterized protein</fullName>
    </submittedName>
</protein>
<evidence type="ECO:0000313" key="1">
    <source>
        <dbReference type="EMBL" id="CDW40329.1"/>
    </source>
</evidence>
<dbReference type="AlphaFoldDB" id="A0A0K2UPV5"/>
<dbReference type="EMBL" id="HACA01022968">
    <property type="protein sequence ID" value="CDW40329.1"/>
    <property type="molecule type" value="Transcribed_RNA"/>
</dbReference>
<name>A0A0K2UPV5_LEPSM</name>
<sequence>MRWKQRGGTNVVYCEIQEHSRLKPKFLLSKKIHIYKSLLKLIISTQSHFLQFFNEVCHFIPYIYGL</sequence>
<organism evidence="1">
    <name type="scientific">Lepeophtheirus salmonis</name>
    <name type="common">Salmon louse</name>
    <name type="synonym">Caligus salmonis</name>
    <dbReference type="NCBI Taxonomy" id="72036"/>
    <lineage>
        <taxon>Eukaryota</taxon>
        <taxon>Metazoa</taxon>
        <taxon>Ecdysozoa</taxon>
        <taxon>Arthropoda</taxon>
        <taxon>Crustacea</taxon>
        <taxon>Multicrustacea</taxon>
        <taxon>Hexanauplia</taxon>
        <taxon>Copepoda</taxon>
        <taxon>Siphonostomatoida</taxon>
        <taxon>Caligidae</taxon>
        <taxon>Lepeophtheirus</taxon>
    </lineage>
</organism>
<proteinExistence type="predicted"/>
<reference evidence="1" key="1">
    <citation type="submission" date="2014-05" db="EMBL/GenBank/DDBJ databases">
        <authorList>
            <person name="Chronopoulou M."/>
        </authorList>
    </citation>
    <scope>NUCLEOTIDE SEQUENCE</scope>
    <source>
        <tissue evidence="1">Whole organism</tissue>
    </source>
</reference>